<organism evidence="2 3">
    <name type="scientific">Heracleum sosnowskyi</name>
    <dbReference type="NCBI Taxonomy" id="360622"/>
    <lineage>
        <taxon>Eukaryota</taxon>
        <taxon>Viridiplantae</taxon>
        <taxon>Streptophyta</taxon>
        <taxon>Embryophyta</taxon>
        <taxon>Tracheophyta</taxon>
        <taxon>Spermatophyta</taxon>
        <taxon>Magnoliopsida</taxon>
        <taxon>eudicotyledons</taxon>
        <taxon>Gunneridae</taxon>
        <taxon>Pentapetalae</taxon>
        <taxon>asterids</taxon>
        <taxon>campanulids</taxon>
        <taxon>Apiales</taxon>
        <taxon>Apiaceae</taxon>
        <taxon>Apioideae</taxon>
        <taxon>apioid superclade</taxon>
        <taxon>Tordylieae</taxon>
        <taxon>Tordyliinae</taxon>
        <taxon>Heracleum</taxon>
    </lineage>
</organism>
<dbReference type="EMBL" id="JAUIZM010000007">
    <property type="protein sequence ID" value="KAK1374065.1"/>
    <property type="molecule type" value="Genomic_DNA"/>
</dbReference>
<protein>
    <recommendedName>
        <fullName evidence="1">Pre-SET domain-containing protein</fullName>
    </recommendedName>
</protein>
<reference evidence="2" key="1">
    <citation type="submission" date="2023-02" db="EMBL/GenBank/DDBJ databases">
        <title>Genome of toxic invasive species Heracleum sosnowskyi carries increased number of genes despite the absence of recent whole-genome duplications.</title>
        <authorList>
            <person name="Schelkunov M."/>
            <person name="Shtratnikova V."/>
            <person name="Makarenko M."/>
            <person name="Klepikova A."/>
            <person name="Omelchenko D."/>
            <person name="Novikova G."/>
            <person name="Obukhova E."/>
            <person name="Bogdanov V."/>
            <person name="Penin A."/>
            <person name="Logacheva M."/>
        </authorList>
    </citation>
    <scope>NUCLEOTIDE SEQUENCE</scope>
    <source>
        <strain evidence="2">Hsosn_3</strain>
        <tissue evidence="2">Leaf</tissue>
    </source>
</reference>
<dbReference type="PANTHER" id="PTHR45660:SF13">
    <property type="entry name" value="HISTONE-LYSINE N-METHYLTRANSFERASE SETMAR"/>
    <property type="match status" value="1"/>
</dbReference>
<accession>A0AAD8HY84</accession>
<dbReference type="SUPFAM" id="SSF82199">
    <property type="entry name" value="SET domain"/>
    <property type="match status" value="1"/>
</dbReference>
<sequence length="105" mass="11353">MLGVCRNACSRDTSSFPVCFHFLVSLVNDVDDEKGPAYFTYSSTLRYDKPFDLLVPSSGCACHGGCQAGDANCPCVQRNGGFLPYNSLGVVLNYKALIHECGPSY</sequence>
<evidence type="ECO:0000313" key="2">
    <source>
        <dbReference type="EMBL" id="KAK1374065.1"/>
    </source>
</evidence>
<dbReference type="Gene3D" id="2.170.270.10">
    <property type="entry name" value="SET domain"/>
    <property type="match status" value="1"/>
</dbReference>
<name>A0AAD8HY84_9APIA</name>
<dbReference type="InterPro" id="IPR007728">
    <property type="entry name" value="Pre-SET_dom"/>
</dbReference>
<evidence type="ECO:0000313" key="3">
    <source>
        <dbReference type="Proteomes" id="UP001237642"/>
    </source>
</evidence>
<dbReference type="InterPro" id="IPR051357">
    <property type="entry name" value="H3K9_HMTase_SUVAR3-9"/>
</dbReference>
<evidence type="ECO:0000259" key="1">
    <source>
        <dbReference type="SMART" id="SM00468"/>
    </source>
</evidence>
<dbReference type="Pfam" id="PF05033">
    <property type="entry name" value="Pre-SET"/>
    <property type="match status" value="1"/>
</dbReference>
<dbReference type="GO" id="GO:0005634">
    <property type="term" value="C:nucleus"/>
    <property type="evidence" value="ECO:0007669"/>
    <property type="project" value="InterPro"/>
</dbReference>
<dbReference type="GO" id="GO:0042054">
    <property type="term" value="F:histone methyltransferase activity"/>
    <property type="evidence" value="ECO:0007669"/>
    <property type="project" value="InterPro"/>
</dbReference>
<proteinExistence type="predicted"/>
<dbReference type="GO" id="GO:0008270">
    <property type="term" value="F:zinc ion binding"/>
    <property type="evidence" value="ECO:0007669"/>
    <property type="project" value="InterPro"/>
</dbReference>
<dbReference type="SMART" id="SM00468">
    <property type="entry name" value="PreSET"/>
    <property type="match status" value="1"/>
</dbReference>
<reference evidence="2" key="2">
    <citation type="submission" date="2023-05" db="EMBL/GenBank/DDBJ databases">
        <authorList>
            <person name="Schelkunov M.I."/>
        </authorList>
    </citation>
    <scope>NUCLEOTIDE SEQUENCE</scope>
    <source>
        <strain evidence="2">Hsosn_3</strain>
        <tissue evidence="2">Leaf</tissue>
    </source>
</reference>
<dbReference type="GO" id="GO:0003690">
    <property type="term" value="F:double-stranded DNA binding"/>
    <property type="evidence" value="ECO:0007669"/>
    <property type="project" value="TreeGrafter"/>
</dbReference>
<dbReference type="PANTHER" id="PTHR45660">
    <property type="entry name" value="HISTONE-LYSINE N-METHYLTRANSFERASE SETMAR"/>
    <property type="match status" value="1"/>
</dbReference>
<comment type="caution">
    <text evidence="2">The sequence shown here is derived from an EMBL/GenBank/DDBJ whole genome shotgun (WGS) entry which is preliminary data.</text>
</comment>
<gene>
    <name evidence="2" type="ORF">POM88_030258</name>
</gene>
<keyword evidence="3" id="KW-1185">Reference proteome</keyword>
<dbReference type="AlphaFoldDB" id="A0AAD8HY84"/>
<feature type="domain" description="Pre-SET" evidence="1">
    <location>
        <begin position="10"/>
        <end position="104"/>
    </location>
</feature>
<dbReference type="Proteomes" id="UP001237642">
    <property type="component" value="Unassembled WGS sequence"/>
</dbReference>
<dbReference type="InterPro" id="IPR046341">
    <property type="entry name" value="SET_dom_sf"/>
</dbReference>